<evidence type="ECO:0000313" key="2">
    <source>
        <dbReference type="Proteomes" id="UP000461443"/>
    </source>
</evidence>
<dbReference type="Proteomes" id="UP000461443">
    <property type="component" value="Unassembled WGS sequence"/>
</dbReference>
<comment type="caution">
    <text evidence="1">The sequence shown here is derived from an EMBL/GenBank/DDBJ whole genome shotgun (WGS) entry which is preliminary data.</text>
</comment>
<gene>
    <name evidence="1" type="ORF">GRH90_15265</name>
</gene>
<dbReference type="AlphaFoldDB" id="A0A845SGA7"/>
<sequence length="299" mass="34090">MFDIMYKSNAVLINNPPANQLTDVDKHPGRAAADMANEINYTANNKLAPASVKTVKRPLNKRVALVYGFAYARNFDDRDGIKKFSIDQLNHALGITYKRLNHNKIKKIQRGINVDKIMIKKFLQPTGIKTALAEELLRSWSRYLSENYEFLSIKSRLETKTAKCVQQCRGCLEYTLIKNNILDLYITPTLKNRAMEVFIMFLRKNDAAGFKTIRDGGGKIFHPLDSVVKTIFFRRASKLALKWSSELKIAVMFDASFAHDSAMTPSRTGYRPITFSEYKYSKKNNLDNVFVRSVPNAAV</sequence>
<protein>
    <submittedName>
        <fullName evidence="1">Uncharacterized protein</fullName>
    </submittedName>
</protein>
<organism evidence="1 2">
    <name type="scientific">Acerihabitans arboris</name>
    <dbReference type="NCBI Taxonomy" id="2691583"/>
    <lineage>
        <taxon>Bacteria</taxon>
        <taxon>Pseudomonadati</taxon>
        <taxon>Pseudomonadota</taxon>
        <taxon>Gammaproteobacteria</taxon>
        <taxon>Enterobacterales</taxon>
        <taxon>Pectobacteriaceae</taxon>
        <taxon>Acerihabitans</taxon>
    </lineage>
</organism>
<dbReference type="RefSeq" id="WP_162366816.1">
    <property type="nucleotide sequence ID" value="NZ_WUBS01000010.1"/>
</dbReference>
<name>A0A845SGA7_9GAMM</name>
<accession>A0A845SGA7</accession>
<keyword evidence="2" id="KW-1185">Reference proteome</keyword>
<reference evidence="1 2" key="1">
    <citation type="submission" date="2019-12" db="EMBL/GenBank/DDBJ databases">
        <authorList>
            <person name="Lee S.D."/>
        </authorList>
    </citation>
    <scope>NUCLEOTIDE SEQUENCE [LARGE SCALE GENOMIC DNA]</scope>
    <source>
        <strain evidence="1 2">SAP-6</strain>
    </source>
</reference>
<proteinExistence type="predicted"/>
<reference evidence="1 2" key="2">
    <citation type="submission" date="2020-02" db="EMBL/GenBank/DDBJ databases">
        <title>The new genus of Enterobacteriales.</title>
        <authorList>
            <person name="Kim I.S."/>
        </authorList>
    </citation>
    <scope>NUCLEOTIDE SEQUENCE [LARGE SCALE GENOMIC DNA]</scope>
    <source>
        <strain evidence="1 2">SAP-6</strain>
    </source>
</reference>
<evidence type="ECO:0000313" key="1">
    <source>
        <dbReference type="EMBL" id="NDL64103.1"/>
    </source>
</evidence>
<dbReference type="EMBL" id="WUBS01000010">
    <property type="protein sequence ID" value="NDL64103.1"/>
    <property type="molecule type" value="Genomic_DNA"/>
</dbReference>